<dbReference type="EMBL" id="CAXAMN010010380">
    <property type="protein sequence ID" value="CAK9031617.1"/>
    <property type="molecule type" value="Genomic_DNA"/>
</dbReference>
<keyword evidence="3" id="KW-1185">Reference proteome</keyword>
<reference evidence="2 3" key="1">
    <citation type="submission" date="2024-02" db="EMBL/GenBank/DDBJ databases">
        <authorList>
            <person name="Chen Y."/>
            <person name="Shah S."/>
            <person name="Dougan E. K."/>
            <person name="Thang M."/>
            <person name="Chan C."/>
        </authorList>
    </citation>
    <scope>NUCLEOTIDE SEQUENCE [LARGE SCALE GENOMIC DNA]</scope>
</reference>
<sequence length="214" mass="22208">MVGLLRAQVIIMAGVAGQPELPKRYLQPQQWGDVTGASSSQGNVIKCTWGVLCKGGFVHQDPPELCEGDFECVPDKVPAGSPVPLQPLPLEPGPVVPAPAEGPSKKSLSGDASISSMGNMSTRNDTKSSVPQPVAQLRGTHSLGAQSGPKRLSSRAKGHEISCHCGVACHLGHNGRGEEMICKGPLVCNSCMPMQMGGAAVDMLDVLHVDPGST</sequence>
<accession>A0ABP0KXI2</accession>
<feature type="compositionally biased region" description="Pro residues" evidence="1">
    <location>
        <begin position="84"/>
        <end position="97"/>
    </location>
</feature>
<feature type="region of interest" description="Disordered" evidence="1">
    <location>
        <begin position="83"/>
        <end position="131"/>
    </location>
</feature>
<protein>
    <submittedName>
        <fullName evidence="2">Uncharacterized protein</fullName>
    </submittedName>
</protein>
<proteinExistence type="predicted"/>
<organism evidence="2 3">
    <name type="scientific">Durusdinium trenchii</name>
    <dbReference type="NCBI Taxonomy" id="1381693"/>
    <lineage>
        <taxon>Eukaryota</taxon>
        <taxon>Sar</taxon>
        <taxon>Alveolata</taxon>
        <taxon>Dinophyceae</taxon>
        <taxon>Suessiales</taxon>
        <taxon>Symbiodiniaceae</taxon>
        <taxon>Durusdinium</taxon>
    </lineage>
</organism>
<dbReference type="Proteomes" id="UP001642484">
    <property type="component" value="Unassembled WGS sequence"/>
</dbReference>
<name>A0ABP0KXI2_9DINO</name>
<evidence type="ECO:0000313" key="3">
    <source>
        <dbReference type="Proteomes" id="UP001642484"/>
    </source>
</evidence>
<comment type="caution">
    <text evidence="2">The sequence shown here is derived from an EMBL/GenBank/DDBJ whole genome shotgun (WGS) entry which is preliminary data.</text>
</comment>
<gene>
    <name evidence="2" type="ORF">CCMP2556_LOCUS18360</name>
</gene>
<feature type="compositionally biased region" description="Polar residues" evidence="1">
    <location>
        <begin position="106"/>
        <end position="131"/>
    </location>
</feature>
<evidence type="ECO:0000256" key="1">
    <source>
        <dbReference type="SAM" id="MobiDB-lite"/>
    </source>
</evidence>
<evidence type="ECO:0000313" key="2">
    <source>
        <dbReference type="EMBL" id="CAK9031617.1"/>
    </source>
</evidence>